<dbReference type="InterPro" id="IPR013154">
    <property type="entry name" value="ADH-like_N"/>
</dbReference>
<evidence type="ECO:0000313" key="3">
    <source>
        <dbReference type="Proteomes" id="UP000028640"/>
    </source>
</evidence>
<dbReference type="InterPro" id="IPR036291">
    <property type="entry name" value="NAD(P)-bd_dom_sf"/>
</dbReference>
<reference evidence="2 3" key="1">
    <citation type="submission" date="2014-05" db="EMBL/GenBank/DDBJ databases">
        <title>ATOL: Assembling a taxonomically balanced genome-scale reconstruction of the evolutionary history of the Enterobacteriaceae.</title>
        <authorList>
            <person name="Plunkett G.III."/>
            <person name="Neeno-Eckwall E.C."/>
            <person name="Glasner J.D."/>
            <person name="Perna N.T."/>
        </authorList>
    </citation>
    <scope>NUCLEOTIDE SEQUENCE [LARGE SCALE GENOMIC DNA]</scope>
    <source>
        <strain evidence="2 3">ATCC 33852</strain>
    </source>
</reference>
<dbReference type="Pfam" id="PF08240">
    <property type="entry name" value="ADH_N"/>
    <property type="match status" value="1"/>
</dbReference>
<name>A0A085G6H9_EWIA3</name>
<dbReference type="EC" id="1.-.-.-" evidence="2"/>
<dbReference type="eggNOG" id="COG0604">
    <property type="taxonomic scope" value="Bacteria"/>
</dbReference>
<feature type="domain" description="Enoyl reductase (ER)" evidence="1">
    <location>
        <begin position="10"/>
        <end position="336"/>
    </location>
</feature>
<dbReference type="InterPro" id="IPR013149">
    <property type="entry name" value="ADH-like_C"/>
</dbReference>
<evidence type="ECO:0000259" key="1">
    <source>
        <dbReference type="SMART" id="SM00829"/>
    </source>
</evidence>
<keyword evidence="2" id="KW-0560">Oxidoreductase</keyword>
<accession>A0A085G6H9</accession>
<dbReference type="GO" id="GO:0004022">
    <property type="term" value="F:alcohol dehydrogenase (NAD+) activity"/>
    <property type="evidence" value="ECO:0007669"/>
    <property type="project" value="UniProtKB-EC"/>
</dbReference>
<dbReference type="EC" id="2.3.1.-" evidence="2"/>
<protein>
    <submittedName>
        <fullName evidence="2">Alcohol dehydrogenase</fullName>
        <ecNumber evidence="2">1.-.-.-</ecNumber>
        <ecNumber evidence="2">1.1.1.1</ecNumber>
        <ecNumber evidence="2">2.3.1.-</ecNumber>
    </submittedName>
</protein>
<keyword evidence="2" id="KW-0012">Acyltransferase</keyword>
<dbReference type="InterPro" id="IPR011032">
    <property type="entry name" value="GroES-like_sf"/>
</dbReference>
<dbReference type="GO" id="GO:0016746">
    <property type="term" value="F:acyltransferase activity"/>
    <property type="evidence" value="ECO:0007669"/>
    <property type="project" value="UniProtKB-KW"/>
</dbReference>
<evidence type="ECO:0000313" key="2">
    <source>
        <dbReference type="EMBL" id="KFC79324.1"/>
    </source>
</evidence>
<dbReference type="Gene3D" id="3.40.50.720">
    <property type="entry name" value="NAD(P)-binding Rossmann-like Domain"/>
    <property type="match status" value="1"/>
</dbReference>
<dbReference type="SMART" id="SM00829">
    <property type="entry name" value="PKS_ER"/>
    <property type="match status" value="1"/>
</dbReference>
<keyword evidence="2" id="KW-0808">Transferase</keyword>
<dbReference type="RefSeq" id="WP_034793201.1">
    <property type="nucleotide sequence ID" value="NZ_JMPJ01000065.1"/>
</dbReference>
<sequence>MKQLEIADTYLLEDLRLVEREKPASPGPGEVMVKMGAVSLNFRDLLVATGNGHWRPTPGRVPASDGVGRVVEVGEGVSRFAVGDRVITTILPNWISGPMTEEKSRGSLGGVAADGVLAEYRVLNAESLVLAPDYLTDAQAATFPTAGLTAWHALQRAGELGPDSTLLVQGTGGVSLFALQIGLASGAKVLATSGSDSKIERLKALGAHATVNYQQRPEWSQDILALTEGKGADVTVDIGGASTLHQSVKAAAHYGVIGIVGLTGGLEATFNVAQVFFKNLRIEGIETGSREMLEAMLSWFSARKIVPVVDSIYSFENSREAFLHLQSGQHVGKVCITF</sequence>
<dbReference type="PANTHER" id="PTHR45033:SF2">
    <property type="entry name" value="ZINC-TYPE ALCOHOL DEHYDROGENASE-LIKE PROTEIN C1773.06C"/>
    <property type="match status" value="1"/>
</dbReference>
<proteinExistence type="predicted"/>
<dbReference type="GeneID" id="78381537"/>
<dbReference type="SUPFAM" id="SSF51735">
    <property type="entry name" value="NAD(P)-binding Rossmann-fold domains"/>
    <property type="match status" value="1"/>
</dbReference>
<dbReference type="CDD" id="cd08276">
    <property type="entry name" value="MDR7"/>
    <property type="match status" value="1"/>
</dbReference>
<dbReference type="InterPro" id="IPR020843">
    <property type="entry name" value="ER"/>
</dbReference>
<dbReference type="SUPFAM" id="SSF50129">
    <property type="entry name" value="GroES-like"/>
    <property type="match status" value="1"/>
</dbReference>
<dbReference type="OrthoDB" id="9787435at2"/>
<dbReference type="InterPro" id="IPR052711">
    <property type="entry name" value="Zinc_ADH-like"/>
</dbReference>
<keyword evidence="3" id="KW-1185">Reference proteome</keyword>
<gene>
    <name evidence="2" type="ORF">GEAM_3132</name>
</gene>
<dbReference type="EMBL" id="JMPJ01000065">
    <property type="protein sequence ID" value="KFC79324.1"/>
    <property type="molecule type" value="Genomic_DNA"/>
</dbReference>
<organism evidence="2 3">
    <name type="scientific">Ewingella americana (strain ATCC 33852 / DSM 4580 / CCUG 14506 / JCM 5911 / LMG 7869 / NCTC 12157 / CDC 1468-78)</name>
    <dbReference type="NCBI Taxonomy" id="910964"/>
    <lineage>
        <taxon>Bacteria</taxon>
        <taxon>Pseudomonadati</taxon>
        <taxon>Pseudomonadota</taxon>
        <taxon>Gammaproteobacteria</taxon>
        <taxon>Enterobacterales</taxon>
        <taxon>Yersiniaceae</taxon>
        <taxon>Ewingella</taxon>
    </lineage>
</organism>
<dbReference type="STRING" id="910964.GEAM_3132"/>
<dbReference type="EC" id="1.1.1.1" evidence="2"/>
<dbReference type="Pfam" id="PF00107">
    <property type="entry name" value="ADH_zinc_N"/>
    <property type="match status" value="1"/>
</dbReference>
<dbReference type="AlphaFoldDB" id="A0A085G6H9"/>
<comment type="caution">
    <text evidence="2">The sequence shown here is derived from an EMBL/GenBank/DDBJ whole genome shotgun (WGS) entry which is preliminary data.</text>
</comment>
<dbReference type="Proteomes" id="UP000028640">
    <property type="component" value="Unassembled WGS sequence"/>
</dbReference>
<dbReference type="Gene3D" id="3.90.180.10">
    <property type="entry name" value="Medium-chain alcohol dehydrogenases, catalytic domain"/>
    <property type="match status" value="1"/>
</dbReference>
<dbReference type="PANTHER" id="PTHR45033">
    <property type="match status" value="1"/>
</dbReference>